<dbReference type="GO" id="GO:0006623">
    <property type="term" value="P:protein targeting to vacuole"/>
    <property type="evidence" value="ECO:0000318"/>
    <property type="project" value="GO_Central"/>
</dbReference>
<keyword evidence="5" id="KW-1185">Reference proteome</keyword>
<dbReference type="Proteomes" id="UP000000600">
    <property type="component" value="Unassembled WGS sequence"/>
</dbReference>
<dbReference type="InParanoid" id="A0E9P8"/>
<dbReference type="OMA" id="CHIFATI"/>
<dbReference type="Gene3D" id="2.130.10.10">
    <property type="entry name" value="YVTN repeat-like/Quinoprotein amine dehydrogenase"/>
    <property type="match status" value="1"/>
</dbReference>
<evidence type="ECO:0000259" key="3">
    <source>
        <dbReference type="Pfam" id="PF12816"/>
    </source>
</evidence>
<evidence type="ECO:0000313" key="4">
    <source>
        <dbReference type="EMBL" id="CAK92015.1"/>
    </source>
</evidence>
<comment type="similarity">
    <text evidence="1">Belongs to the VPS8 family.</text>
</comment>
<evidence type="ECO:0000256" key="1">
    <source>
        <dbReference type="ARBA" id="ARBA00009422"/>
    </source>
</evidence>
<dbReference type="InterPro" id="IPR025941">
    <property type="entry name" value="Vps8_central_dom"/>
</dbReference>
<dbReference type="InterPro" id="IPR036322">
    <property type="entry name" value="WD40_repeat_dom_sf"/>
</dbReference>
<dbReference type="HOGENOM" id="CLU_250267_0_0_1"/>
<reference evidence="4 5" key="1">
    <citation type="journal article" date="2006" name="Nature">
        <title>Global trends of whole-genome duplications revealed by the ciliate Paramecium tetraurelia.</title>
        <authorList>
            <consortium name="Genoscope"/>
            <person name="Aury J.-M."/>
            <person name="Jaillon O."/>
            <person name="Duret L."/>
            <person name="Noel B."/>
            <person name="Jubin C."/>
            <person name="Porcel B.M."/>
            <person name="Segurens B."/>
            <person name="Daubin V."/>
            <person name="Anthouard V."/>
            <person name="Aiach N."/>
            <person name="Arnaiz O."/>
            <person name="Billaut A."/>
            <person name="Beisson J."/>
            <person name="Blanc I."/>
            <person name="Bouhouche K."/>
            <person name="Camara F."/>
            <person name="Duharcourt S."/>
            <person name="Guigo R."/>
            <person name="Gogendeau D."/>
            <person name="Katinka M."/>
            <person name="Keller A.-M."/>
            <person name="Kissmehl R."/>
            <person name="Klotz C."/>
            <person name="Koll F."/>
            <person name="Le Moue A."/>
            <person name="Lepere C."/>
            <person name="Malinsky S."/>
            <person name="Nowacki M."/>
            <person name="Nowak J.K."/>
            <person name="Plattner H."/>
            <person name="Poulain J."/>
            <person name="Ruiz F."/>
            <person name="Serrano V."/>
            <person name="Zagulski M."/>
            <person name="Dessen P."/>
            <person name="Betermier M."/>
            <person name="Weissenbach J."/>
            <person name="Scarpelli C."/>
            <person name="Schachter V."/>
            <person name="Sperling L."/>
            <person name="Meyer E."/>
            <person name="Cohen J."/>
            <person name="Wincker P."/>
        </authorList>
    </citation>
    <scope>NUCLEOTIDE SEQUENCE [LARGE SCALE GENOMIC DNA]</scope>
    <source>
        <strain evidence="4 5">Stock d4-2</strain>
    </source>
</reference>
<dbReference type="SUPFAM" id="SSF50978">
    <property type="entry name" value="WD40 repeat-like"/>
    <property type="match status" value="1"/>
</dbReference>
<dbReference type="InterPro" id="IPR045111">
    <property type="entry name" value="Vps41/Vps8"/>
</dbReference>
<dbReference type="GO" id="GO:0030897">
    <property type="term" value="C:HOPS complex"/>
    <property type="evidence" value="ECO:0000318"/>
    <property type="project" value="GO_Central"/>
</dbReference>
<dbReference type="GO" id="GO:0034058">
    <property type="term" value="P:endosomal vesicle fusion"/>
    <property type="evidence" value="ECO:0000318"/>
    <property type="project" value="GO_Central"/>
</dbReference>
<protein>
    <recommendedName>
        <fullName evidence="3">Vacuolar protein sorting-associated protein 8 central domain-containing protein</fullName>
    </recommendedName>
</protein>
<evidence type="ECO:0000313" key="5">
    <source>
        <dbReference type="Proteomes" id="UP000000600"/>
    </source>
</evidence>
<dbReference type="KEGG" id="ptm:GSPATT00024746001"/>
<dbReference type="STRING" id="5888.A0E9P8"/>
<dbReference type="InterPro" id="IPR015943">
    <property type="entry name" value="WD40/YVTN_repeat-like_dom_sf"/>
</dbReference>
<feature type="region of interest" description="Disordered" evidence="2">
    <location>
        <begin position="1446"/>
        <end position="1470"/>
    </location>
</feature>
<proteinExistence type="inferred from homology"/>
<dbReference type="OrthoDB" id="289913at2759"/>
<dbReference type="RefSeq" id="XP_001459412.1">
    <property type="nucleotide sequence ID" value="XM_001459375.1"/>
</dbReference>
<name>A0E9P8_PARTE</name>
<accession>A0E9P8</accession>
<dbReference type="PANTHER" id="PTHR12616:SF8">
    <property type="entry name" value="VACUOLAR PROTEIN SORTING-ASSOCIATED PROTEIN 8 HOMOLOG"/>
    <property type="match status" value="1"/>
</dbReference>
<sequence length="1470" mass="174471">MYYNDQQKQEQRRINLDLNESALRTEITPEGVFQQFYSSELDQIIYRKEFQNPKYLQEISLDGTKFKYQNEQFDYSFPLQSQTLYYQPKLKDIFEFEVFPHTKPNPKCLAVQKNKIAIAYAEFLQIWNKKKEKEYILPLGEISCMEFSKDGNLLFCGQNKAILLIDSNKGILVQAFPNIHIQRIIVIRCIWKNKEEQFVTTSIDASGQSLLINFTKGIFSYSIDEWELLDTMQFPTGSMKYIQMTENRILIGINSIQFFWVVYVEIMSTKEITFKLVYEFKNPRKVRDSQIFKTSCAIGRGLVRIKDQLSRRYVMAFVWDNKLHHLVLENDRQIEMGSSIFHRSQYINVGSLVYECDFLKDSLYLLYSDKGIIIMNTLHIDMNQSEQQLSSIKHQYFDNPGFRPTGYQFRRCKTLMKKVTQQYVKLKLYNDPICNYSQQFSHQNALFNDRCVQSSLVGQGKIVKHLIQEEEWLYCMNYVLSLYLGFNEYYSEFIELNKDERYSLIKHSVEDLSLKYIKICVQLIQTNISAMQDASKYKLQELKMTNQIMLSILIEFLLKCDSYDLLFEKIMNDVNQSLKDNHQFFLYCLQPFYQQKFVKRIPVSMLNKIIEIYMNEKRLDLIQMMIQSLDHKIIKSDQLIKICLKYGLMKSLAIICFQGDMEQYLTPILKIWSVILTMIEKAQFETCIYYACRALAIMKMIFINNDALGDMMEEKKQVEIKKQLVNWLLNDQTIEKLMTLQTISTFEVLLKVLEYQKKYDNSNFSRTMLIISKVISVIQAGENEFQKSFQQFHKQESFLDDLQIQFILFQVRYFISFGGHGSRIVEYLSYMLKNPQVFCWIYFTELIDSIKDDQKMQDIVLQWYYKKDIIEFLKCQYFINIAIKLEKEISSAVLGLSYEADFTTFSMISIYFAERKKEFTRAFNFFLTSQNRFVRNLVFDWVEMRMKELQQSDQDNFNQMRSALILKISDLIQIDWNKTRIIFSNYNSESEKVVIEKLSQFPELQLQYIDNVIKRERELGNKVDSNFLIINIQLLCQLNPDKIIEEVSQYDYPLEEILEPCKQYKILAAQAYILEKMGRIVESVSISCQILRQIIQKHKTELDQNYKLSMRLGGGGSDEHHKLANLKILFPMGKKKKKNGQAQEEINIMKPFEDAKFAATNEIVNQIQKIVKICKNDKFEKNEEKWYTLLDQLIDIRDNLIFDSPSQNFMKHSIFTTQICHIFATIAEVSNLGSLIYQLSNRYNNLDLGQLKKAFQEIIQNYLYTQHLQSNVQYLLMNDIYEKLTVYIQKSKIGITSNRICYKNRTEQSLDGDCKVSNDDFVVFECKHNYHKKCVMMYQGVAFCNLCFKVDQTYSYKLMNSKVLEGATNLEQDDNELLKEEIENVNKFNNSSSQQNSDDVKFIPKVSEETMEKRKKRVNKLYYFDRKRNDNYNIMEDTNRDIDYCNKQNEMKRKKQEMEEKQSKLNKKRK</sequence>
<dbReference type="EMBL" id="CT868666">
    <property type="protein sequence ID" value="CAK92015.1"/>
    <property type="molecule type" value="Genomic_DNA"/>
</dbReference>
<gene>
    <name evidence="4" type="ORF">GSPATT00024746001</name>
</gene>
<dbReference type="PANTHER" id="PTHR12616">
    <property type="entry name" value="VACUOLAR PROTEIN SORTING VPS41"/>
    <property type="match status" value="1"/>
</dbReference>
<evidence type="ECO:0000256" key="2">
    <source>
        <dbReference type="SAM" id="MobiDB-lite"/>
    </source>
</evidence>
<dbReference type="GeneID" id="5045197"/>
<organism evidence="4 5">
    <name type="scientific">Paramecium tetraurelia</name>
    <dbReference type="NCBI Taxonomy" id="5888"/>
    <lineage>
        <taxon>Eukaryota</taxon>
        <taxon>Sar</taxon>
        <taxon>Alveolata</taxon>
        <taxon>Ciliophora</taxon>
        <taxon>Intramacronucleata</taxon>
        <taxon>Oligohymenophorea</taxon>
        <taxon>Peniculida</taxon>
        <taxon>Parameciidae</taxon>
        <taxon>Paramecium</taxon>
    </lineage>
</organism>
<dbReference type="GO" id="GO:0005770">
    <property type="term" value="C:late endosome"/>
    <property type="evidence" value="ECO:0000318"/>
    <property type="project" value="GO_Central"/>
</dbReference>
<dbReference type="eggNOG" id="KOG0025">
    <property type="taxonomic scope" value="Eukaryota"/>
</dbReference>
<feature type="domain" description="Vacuolar protein sorting-associated protein 8 central" evidence="3">
    <location>
        <begin position="585"/>
        <end position="736"/>
    </location>
</feature>
<dbReference type="Pfam" id="PF12816">
    <property type="entry name" value="TPR_Vps8"/>
    <property type="match status" value="1"/>
</dbReference>